<dbReference type="SMART" id="SM00855">
    <property type="entry name" value="PGAM"/>
    <property type="match status" value="1"/>
</dbReference>
<evidence type="ECO:0000256" key="1">
    <source>
        <dbReference type="SAM" id="Phobius"/>
    </source>
</evidence>
<dbReference type="SUPFAM" id="SSF53254">
    <property type="entry name" value="Phosphoglycerate mutase-like"/>
    <property type="match status" value="1"/>
</dbReference>
<accession>A0A2T5I0Z5</accession>
<feature type="transmembrane region" description="Helical" evidence="1">
    <location>
        <begin position="12"/>
        <end position="29"/>
    </location>
</feature>
<proteinExistence type="predicted"/>
<dbReference type="CDD" id="cd07040">
    <property type="entry name" value="HP"/>
    <property type="match status" value="1"/>
</dbReference>
<keyword evidence="1" id="KW-0812">Transmembrane</keyword>
<dbReference type="GO" id="GO:0101006">
    <property type="term" value="F:protein histidine phosphatase activity"/>
    <property type="evidence" value="ECO:0007669"/>
    <property type="project" value="InterPro"/>
</dbReference>
<evidence type="ECO:0000313" key="3">
    <source>
        <dbReference type="Proteomes" id="UP000244128"/>
    </source>
</evidence>
<dbReference type="Gene3D" id="3.40.50.1240">
    <property type="entry name" value="Phosphoglycerate mutase-like"/>
    <property type="match status" value="1"/>
</dbReference>
<sequence>MSCGAGYINKKLNAALIVCMLIFVVRNYLTALNKDLKEIAMELILWRHAEAEEGFPDMARQLTGKGLDQARRVADWLKPKLPEKARIIVSPARRTQQTAMALQLDFLTDAAIGPGASARAVLAAANWPDAEGTVVIVGHQPTLGEIANYLIPSVPPGLRVKKGSVWWIRCEEKENINEPVLHTVIYPEML</sequence>
<evidence type="ECO:0000313" key="2">
    <source>
        <dbReference type="EMBL" id="PTQ77473.1"/>
    </source>
</evidence>
<dbReference type="EMBL" id="QAOI01000008">
    <property type="protein sequence ID" value="PTQ77473.1"/>
    <property type="molecule type" value="Genomic_DNA"/>
</dbReference>
<protein>
    <submittedName>
        <fullName evidence="2">Phosphohistidine phosphatase SixA</fullName>
    </submittedName>
</protein>
<gene>
    <name evidence="2" type="ORF">C8R26_108121</name>
</gene>
<dbReference type="AlphaFoldDB" id="A0A2T5I0Z5"/>
<dbReference type="Pfam" id="PF00300">
    <property type="entry name" value="His_Phos_1"/>
    <property type="match status" value="1"/>
</dbReference>
<organism evidence="2 3">
    <name type="scientific">Nitrosomonas oligotropha</name>
    <dbReference type="NCBI Taxonomy" id="42354"/>
    <lineage>
        <taxon>Bacteria</taxon>
        <taxon>Pseudomonadati</taxon>
        <taxon>Pseudomonadota</taxon>
        <taxon>Betaproteobacteria</taxon>
        <taxon>Nitrosomonadales</taxon>
        <taxon>Nitrosomonadaceae</taxon>
        <taxon>Nitrosomonas</taxon>
    </lineage>
</organism>
<comment type="caution">
    <text evidence="2">The sequence shown here is derived from an EMBL/GenBank/DDBJ whole genome shotgun (WGS) entry which is preliminary data.</text>
</comment>
<keyword evidence="1" id="KW-0472">Membrane</keyword>
<dbReference type="InterPro" id="IPR029033">
    <property type="entry name" value="His_PPase_superfam"/>
</dbReference>
<dbReference type="InterPro" id="IPR004449">
    <property type="entry name" value="SixA"/>
</dbReference>
<dbReference type="Proteomes" id="UP000244128">
    <property type="component" value="Unassembled WGS sequence"/>
</dbReference>
<name>A0A2T5I0Z5_9PROT</name>
<dbReference type="NCBIfam" id="TIGR00249">
    <property type="entry name" value="sixA"/>
    <property type="match status" value="1"/>
</dbReference>
<reference evidence="2 3" key="1">
    <citation type="submission" date="2018-04" db="EMBL/GenBank/DDBJ databases">
        <title>Active sludge and wastewater microbial communities from Klosterneuburg, Austria.</title>
        <authorList>
            <person name="Wagner M."/>
        </authorList>
    </citation>
    <scope>NUCLEOTIDE SEQUENCE [LARGE SCALE GENOMIC DNA]</scope>
    <source>
        <strain evidence="2 3">Nm49</strain>
    </source>
</reference>
<dbReference type="InterPro" id="IPR013078">
    <property type="entry name" value="His_Pase_superF_clade-1"/>
</dbReference>
<dbReference type="GO" id="GO:0005737">
    <property type="term" value="C:cytoplasm"/>
    <property type="evidence" value="ECO:0007669"/>
    <property type="project" value="InterPro"/>
</dbReference>
<keyword evidence="1" id="KW-1133">Transmembrane helix</keyword>